<dbReference type="GO" id="GO:0000070">
    <property type="term" value="P:mitotic sister chromatid segregation"/>
    <property type="evidence" value="ECO:0007669"/>
    <property type="project" value="TreeGrafter"/>
</dbReference>
<evidence type="ECO:0000256" key="9">
    <source>
        <dbReference type="ARBA" id="ARBA00023328"/>
    </source>
</evidence>
<gene>
    <name evidence="12" type="ORF">IMSHALPRED_004775</name>
</gene>
<dbReference type="GO" id="GO:0051233">
    <property type="term" value="C:spindle midzone"/>
    <property type="evidence" value="ECO:0007669"/>
    <property type="project" value="TreeGrafter"/>
</dbReference>
<keyword evidence="8" id="KW-0131">Cell cycle</keyword>
<evidence type="ECO:0000313" key="13">
    <source>
        <dbReference type="Proteomes" id="UP000664534"/>
    </source>
</evidence>
<comment type="caution">
    <text evidence="12">The sequence shown here is derived from an EMBL/GenBank/DDBJ whole genome shotgun (WGS) entry which is preliminary data.</text>
</comment>
<organism evidence="12 13">
    <name type="scientific">Imshaugia aleurites</name>
    <dbReference type="NCBI Taxonomy" id="172621"/>
    <lineage>
        <taxon>Eukaryota</taxon>
        <taxon>Fungi</taxon>
        <taxon>Dikarya</taxon>
        <taxon>Ascomycota</taxon>
        <taxon>Pezizomycotina</taxon>
        <taxon>Lecanoromycetes</taxon>
        <taxon>OSLEUM clade</taxon>
        <taxon>Lecanoromycetidae</taxon>
        <taxon>Lecanorales</taxon>
        <taxon>Lecanorineae</taxon>
        <taxon>Parmeliaceae</taxon>
        <taxon>Imshaugia</taxon>
    </lineage>
</organism>
<dbReference type="PANTHER" id="PTHR16040">
    <property type="entry name" value="AUSTRALIN, ISOFORM A-RELATED"/>
    <property type="match status" value="1"/>
</dbReference>
<dbReference type="Proteomes" id="UP000664534">
    <property type="component" value="Unassembled WGS sequence"/>
</dbReference>
<keyword evidence="6" id="KW-0498">Mitosis</keyword>
<dbReference type="OrthoDB" id="2392550at2759"/>
<name>A0A8H3FAB9_9LECA</name>
<keyword evidence="9" id="KW-0137">Centromere</keyword>
<keyword evidence="7" id="KW-0539">Nucleus</keyword>
<evidence type="ECO:0000256" key="10">
    <source>
        <dbReference type="SAM" id="MobiDB-lite"/>
    </source>
</evidence>
<feature type="compositionally biased region" description="Low complexity" evidence="10">
    <location>
        <begin position="327"/>
        <end position="338"/>
    </location>
</feature>
<evidence type="ECO:0000256" key="3">
    <source>
        <dbReference type="ARBA" id="ARBA00009914"/>
    </source>
</evidence>
<dbReference type="GO" id="GO:0000775">
    <property type="term" value="C:chromosome, centromeric region"/>
    <property type="evidence" value="ECO:0007669"/>
    <property type="project" value="UniProtKB-SubCell"/>
</dbReference>
<feature type="compositionally biased region" description="Polar residues" evidence="10">
    <location>
        <begin position="9"/>
        <end position="35"/>
    </location>
</feature>
<sequence length="382" mass="40373">MAPTRTKKAQPSTEVSSTSRPQTVTLQSPATTPEQGAQKKSMAITEGQKQALIENLQLEITERARKLRAQYALQAHSLRTRIELRINRIPTSLRKANMGELLAQYMDMSDQKQQGAPRDEKAAGEVALSSAPEPISVSEDPASTGVPTSRGTKRTRQVGMCDSAMRPILTSPSDAMDSGDKENNTQSMEAIPNPKKRIKTTVAAKSRQATNPSTVLSPKSANSRTLPQSPIRPELKSPTKSYFAHPTSPLKPVSPIKLASPAKAAAAVATANLASMVNEKAKPGRPKAGAGRKAADSTTTKAAVGRPKRGVDGAKEPDDARKASNQSSISSISTGTTIVKNARKGPTAAAKKDDVGVRAVGKKVAGGTGMPPPGRRVLRKRA</sequence>
<feature type="region of interest" description="Disordered" evidence="10">
    <location>
        <begin position="109"/>
        <end position="254"/>
    </location>
</feature>
<dbReference type="PANTHER" id="PTHR16040:SF7">
    <property type="entry name" value="AUSTRALIN, ISOFORM A-RELATED"/>
    <property type="match status" value="1"/>
</dbReference>
<accession>A0A8H3FAB9</accession>
<feature type="compositionally biased region" description="Polar residues" evidence="10">
    <location>
        <begin position="207"/>
        <end position="228"/>
    </location>
</feature>
<evidence type="ECO:0000256" key="1">
    <source>
        <dbReference type="ARBA" id="ARBA00004123"/>
    </source>
</evidence>
<protein>
    <recommendedName>
        <fullName evidence="11">Borealin N-terminal domain-containing protein</fullName>
    </recommendedName>
</protein>
<evidence type="ECO:0000256" key="7">
    <source>
        <dbReference type="ARBA" id="ARBA00023242"/>
    </source>
</evidence>
<feature type="domain" description="Borealin N-terminal" evidence="11">
    <location>
        <begin position="48"/>
        <end position="104"/>
    </location>
</feature>
<dbReference type="Pfam" id="PF10444">
    <property type="entry name" value="Nbl1_Borealin_N"/>
    <property type="match status" value="1"/>
</dbReference>
<evidence type="ECO:0000313" key="12">
    <source>
        <dbReference type="EMBL" id="CAF9919949.1"/>
    </source>
</evidence>
<evidence type="ECO:0000259" key="11">
    <source>
        <dbReference type="Pfam" id="PF10444"/>
    </source>
</evidence>
<proteinExistence type="inferred from homology"/>
<dbReference type="GO" id="GO:0051301">
    <property type="term" value="P:cell division"/>
    <property type="evidence" value="ECO:0007669"/>
    <property type="project" value="UniProtKB-KW"/>
</dbReference>
<evidence type="ECO:0000256" key="2">
    <source>
        <dbReference type="ARBA" id="ARBA00004584"/>
    </source>
</evidence>
<keyword evidence="4" id="KW-0158">Chromosome</keyword>
<feature type="region of interest" description="Disordered" evidence="10">
    <location>
        <begin position="1"/>
        <end position="41"/>
    </location>
</feature>
<dbReference type="InterPro" id="IPR018867">
    <property type="entry name" value="Cell_div_borealin"/>
</dbReference>
<feature type="region of interest" description="Disordered" evidence="10">
    <location>
        <begin position="278"/>
        <end position="382"/>
    </location>
</feature>
<evidence type="ECO:0000256" key="8">
    <source>
        <dbReference type="ARBA" id="ARBA00023306"/>
    </source>
</evidence>
<dbReference type="GO" id="GO:0005634">
    <property type="term" value="C:nucleus"/>
    <property type="evidence" value="ECO:0007669"/>
    <property type="project" value="UniProtKB-SubCell"/>
</dbReference>
<comment type="subcellular location">
    <subcellularLocation>
        <location evidence="2">Chromosome</location>
        <location evidence="2">Centromere</location>
    </subcellularLocation>
    <subcellularLocation>
        <location evidence="1">Nucleus</location>
    </subcellularLocation>
</comment>
<keyword evidence="5" id="KW-0132">Cell division</keyword>
<evidence type="ECO:0000256" key="4">
    <source>
        <dbReference type="ARBA" id="ARBA00022454"/>
    </source>
</evidence>
<reference evidence="12" key="1">
    <citation type="submission" date="2021-03" db="EMBL/GenBank/DDBJ databases">
        <authorList>
            <person name="Tagirdzhanova G."/>
        </authorList>
    </citation>
    <scope>NUCLEOTIDE SEQUENCE</scope>
</reference>
<comment type="similarity">
    <text evidence="3">Belongs to the borealin family.</text>
</comment>
<keyword evidence="13" id="KW-1185">Reference proteome</keyword>
<dbReference type="GO" id="GO:0032133">
    <property type="term" value="C:chromosome passenger complex"/>
    <property type="evidence" value="ECO:0007669"/>
    <property type="project" value="TreeGrafter"/>
</dbReference>
<evidence type="ECO:0000256" key="5">
    <source>
        <dbReference type="ARBA" id="ARBA00022618"/>
    </source>
</evidence>
<dbReference type="AlphaFoldDB" id="A0A8H3FAB9"/>
<dbReference type="InterPro" id="IPR018851">
    <property type="entry name" value="Borealin_N"/>
</dbReference>
<evidence type="ECO:0000256" key="6">
    <source>
        <dbReference type="ARBA" id="ARBA00022776"/>
    </source>
</evidence>
<dbReference type="EMBL" id="CAJPDT010000024">
    <property type="protein sequence ID" value="CAF9919949.1"/>
    <property type="molecule type" value="Genomic_DNA"/>
</dbReference>
<feature type="compositionally biased region" description="Basic and acidic residues" evidence="10">
    <location>
        <begin position="309"/>
        <end position="322"/>
    </location>
</feature>